<dbReference type="GO" id="GO:0030649">
    <property type="term" value="P:aminoglycoside antibiotic catabolic process"/>
    <property type="evidence" value="ECO:0007669"/>
    <property type="project" value="TreeGrafter"/>
</dbReference>
<dbReference type="Pfam" id="PF17668">
    <property type="entry name" value="Acetyltransf_17"/>
    <property type="match status" value="1"/>
</dbReference>
<reference evidence="2" key="2">
    <citation type="submission" date="2020-09" db="EMBL/GenBank/DDBJ databases">
        <authorList>
            <person name="Sun Q."/>
            <person name="Zhou Y."/>
        </authorList>
    </citation>
    <scope>NUCLEOTIDE SEQUENCE</scope>
    <source>
        <strain evidence="2">CGMCC 1.15760</strain>
    </source>
</reference>
<dbReference type="InterPro" id="IPR041380">
    <property type="entry name" value="Acetyltransf_17"/>
</dbReference>
<name>A0A917LJI1_9BACI</name>
<dbReference type="InterPro" id="IPR000182">
    <property type="entry name" value="GNAT_dom"/>
</dbReference>
<reference evidence="2" key="1">
    <citation type="journal article" date="2014" name="Int. J. Syst. Evol. Microbiol.">
        <title>Complete genome sequence of Corynebacterium casei LMG S-19264T (=DSM 44701T), isolated from a smear-ripened cheese.</title>
        <authorList>
            <consortium name="US DOE Joint Genome Institute (JGI-PGF)"/>
            <person name="Walter F."/>
            <person name="Albersmeier A."/>
            <person name="Kalinowski J."/>
            <person name="Ruckert C."/>
        </authorList>
    </citation>
    <scope>NUCLEOTIDE SEQUENCE</scope>
    <source>
        <strain evidence="2">CGMCC 1.15760</strain>
    </source>
</reference>
<dbReference type="GO" id="GO:0034069">
    <property type="term" value="F:aminoglycoside N-acetyltransferase activity"/>
    <property type="evidence" value="ECO:0007669"/>
    <property type="project" value="TreeGrafter"/>
</dbReference>
<dbReference type="Gene3D" id="3.40.630.30">
    <property type="match status" value="2"/>
</dbReference>
<comment type="caution">
    <text evidence="2">The sequence shown here is derived from an EMBL/GenBank/DDBJ whole genome shotgun (WGS) entry which is preliminary data.</text>
</comment>
<proteinExistence type="predicted"/>
<evidence type="ECO:0000259" key="1">
    <source>
        <dbReference type="PROSITE" id="PS51186"/>
    </source>
</evidence>
<dbReference type="Proteomes" id="UP000616608">
    <property type="component" value="Unassembled WGS sequence"/>
</dbReference>
<accession>A0A917LJI1</accession>
<dbReference type="Pfam" id="PF13530">
    <property type="entry name" value="SCP2_2"/>
    <property type="match status" value="1"/>
</dbReference>
<dbReference type="Gene3D" id="3.30.1050.10">
    <property type="entry name" value="SCP2 sterol-binding domain"/>
    <property type="match status" value="1"/>
</dbReference>
<dbReference type="EMBL" id="BMJT01000011">
    <property type="protein sequence ID" value="GGG31433.1"/>
    <property type="molecule type" value="Genomic_DNA"/>
</dbReference>
<dbReference type="InterPro" id="IPR051554">
    <property type="entry name" value="Acetyltransferase_Eis"/>
</dbReference>
<keyword evidence="3" id="KW-1185">Reference proteome</keyword>
<organism evidence="2 3">
    <name type="scientific">Lysinibacillus alkalisoli</name>
    <dbReference type="NCBI Taxonomy" id="1911548"/>
    <lineage>
        <taxon>Bacteria</taxon>
        <taxon>Bacillati</taxon>
        <taxon>Bacillota</taxon>
        <taxon>Bacilli</taxon>
        <taxon>Bacillales</taxon>
        <taxon>Bacillaceae</taxon>
        <taxon>Lysinibacillus</taxon>
    </lineage>
</organism>
<dbReference type="AlphaFoldDB" id="A0A917LJI1"/>
<dbReference type="SUPFAM" id="SSF55718">
    <property type="entry name" value="SCP-like"/>
    <property type="match status" value="1"/>
</dbReference>
<dbReference type="PANTHER" id="PTHR37817:SF1">
    <property type="entry name" value="N-ACETYLTRANSFERASE EIS"/>
    <property type="match status" value="1"/>
</dbReference>
<dbReference type="InterPro" id="IPR025559">
    <property type="entry name" value="Eis_dom"/>
</dbReference>
<gene>
    <name evidence="2" type="ORF">GCM10007425_27540</name>
</gene>
<dbReference type="Pfam" id="PF13527">
    <property type="entry name" value="Acetyltransf_9"/>
    <property type="match status" value="1"/>
</dbReference>
<dbReference type="PROSITE" id="PS51186">
    <property type="entry name" value="GNAT"/>
    <property type="match status" value="1"/>
</dbReference>
<dbReference type="PANTHER" id="PTHR37817">
    <property type="entry name" value="N-ACETYLTRANSFERASE EIS"/>
    <property type="match status" value="1"/>
</dbReference>
<dbReference type="InterPro" id="IPR016181">
    <property type="entry name" value="Acyl_CoA_acyltransferase"/>
</dbReference>
<evidence type="ECO:0000313" key="2">
    <source>
        <dbReference type="EMBL" id="GGG31433.1"/>
    </source>
</evidence>
<protein>
    <submittedName>
        <fullName evidence="2">Acetyltransferase</fullName>
    </submittedName>
</protein>
<dbReference type="InterPro" id="IPR036527">
    <property type="entry name" value="SCP2_sterol-bd_dom_sf"/>
</dbReference>
<feature type="domain" description="N-acetyltransferase" evidence="1">
    <location>
        <begin position="8"/>
        <end position="158"/>
    </location>
</feature>
<sequence length="410" mass="47745">MINQRKGLIMREIKQQEMAQSIELLNYVFQDSLSMNKDRFFVMKKSKQFDVGHALGWFDGDQLVSQVLSLPFEVNVHGTVYDMGGITAVGTYPEYSSHGLMQQLLEECLQRMRDEGKYLSFLFPYSIPYYRKKGWEIMSDIVEFEIKDTQIPHYKDVPGKMRRVDVKHAHIFDIYSRYAQVTHGVMVRNQIAWNEKYYEDFWEEKFIDSDIQLQAGVYYDEQDAPQGYLFYRIMEDNFYIDEIVYLSEDARKGLWNFVYAHQSMIDNVYGKTTGNEPVAFLLEDSEIIQKVTPYFMARVVDVAAFLEKFPYARSTFQLQLAVTDSVVAWNNGIFEITAQDGAVTVKRITDTVTKSQHAIHMNVQTLATMFLGYKRPSYLEKVERLQGNAMAIGLLEDIIPIGIPTFIDYF</sequence>
<dbReference type="SUPFAM" id="SSF55729">
    <property type="entry name" value="Acyl-CoA N-acyltransferases (Nat)"/>
    <property type="match status" value="1"/>
</dbReference>
<evidence type="ECO:0000313" key="3">
    <source>
        <dbReference type="Proteomes" id="UP000616608"/>
    </source>
</evidence>